<accession>A0A9N8MEZ5</accession>
<proteinExistence type="predicted"/>
<evidence type="ECO:0000313" key="2">
    <source>
        <dbReference type="Proteomes" id="UP000662618"/>
    </source>
</evidence>
<sequence>MIHFIRHGDTLKSIAKDINLENPSYLKEFHNQNCLREDYIFENLVAGNKLFLPDALTVQKYNAKNDAPFKSLERNPKINFNPENLHSQYKVEVTESAFHDGKQTKSTFSYQFSLQWIESEWGDHIFRFSKSNFSNRNETKMEELAMGCMQSISPIEIATNQKGEIIRINLLKETREKFSEIKENLFDQFPDEYAKIYIEEFEFVVLNEELFHKKMSEDWAIKTYFANIRNDFKNGTSQLKMILENEVSILDINQTVDVSEPEDVLVINQISPSQEATFTGKYTVLKDSGIVKSLEILHAYSQYGILYSTDFKLNMMI</sequence>
<evidence type="ECO:0008006" key="3">
    <source>
        <dbReference type="Google" id="ProtNLM"/>
    </source>
</evidence>
<dbReference type="RefSeq" id="WP_162087106.1">
    <property type="nucleotide sequence ID" value="NZ_CAJIMS010000001.1"/>
</dbReference>
<dbReference type="Proteomes" id="UP000662618">
    <property type="component" value="Unassembled WGS sequence"/>
</dbReference>
<reference evidence="1" key="1">
    <citation type="submission" date="2020-12" db="EMBL/GenBank/DDBJ databases">
        <authorList>
            <person name="Rodrigo-Torres L."/>
            <person name="Arahal R. D."/>
            <person name="Lucena T."/>
        </authorList>
    </citation>
    <scope>NUCLEOTIDE SEQUENCE</scope>
    <source>
        <strain evidence="1">CECT 9390</strain>
    </source>
</reference>
<name>A0A9N8MEZ5_9FLAO</name>
<keyword evidence="2" id="KW-1185">Reference proteome</keyword>
<protein>
    <recommendedName>
        <fullName evidence="3">LysM domain-containing protein</fullName>
    </recommendedName>
</protein>
<gene>
    <name evidence="1" type="ORF">CHRY9390_00591</name>
</gene>
<dbReference type="AlphaFoldDB" id="A0A9N8MEZ5"/>
<dbReference type="EMBL" id="CAJIMS010000001">
    <property type="protein sequence ID" value="CAD7800166.1"/>
    <property type="molecule type" value="Genomic_DNA"/>
</dbReference>
<evidence type="ECO:0000313" key="1">
    <source>
        <dbReference type="EMBL" id="CAD7800166.1"/>
    </source>
</evidence>
<comment type="caution">
    <text evidence="1">The sequence shown here is derived from an EMBL/GenBank/DDBJ whole genome shotgun (WGS) entry which is preliminary data.</text>
</comment>
<organism evidence="1 2">
    <name type="scientific">Chryseobacterium aquaeductus</name>
    <dbReference type="NCBI Taxonomy" id="2675056"/>
    <lineage>
        <taxon>Bacteria</taxon>
        <taxon>Pseudomonadati</taxon>
        <taxon>Bacteroidota</taxon>
        <taxon>Flavobacteriia</taxon>
        <taxon>Flavobacteriales</taxon>
        <taxon>Weeksellaceae</taxon>
        <taxon>Chryseobacterium group</taxon>
        <taxon>Chryseobacterium</taxon>
    </lineage>
</organism>